<organism evidence="10 11">
    <name type="scientific">Rhodosorus marinus</name>
    <dbReference type="NCBI Taxonomy" id="101924"/>
    <lineage>
        <taxon>Eukaryota</taxon>
        <taxon>Rhodophyta</taxon>
        <taxon>Stylonematophyceae</taxon>
        <taxon>Stylonematales</taxon>
        <taxon>Stylonemataceae</taxon>
        <taxon>Rhodosorus</taxon>
    </lineage>
</organism>
<comment type="pathway">
    <text evidence="1">Protein modification; protein ubiquitination.</text>
</comment>
<dbReference type="GO" id="GO:0004842">
    <property type="term" value="F:ubiquitin-protein transferase activity"/>
    <property type="evidence" value="ECO:0007669"/>
    <property type="project" value="TreeGrafter"/>
</dbReference>
<dbReference type="Gene3D" id="3.30.40.10">
    <property type="entry name" value="Zinc/RING finger domain, C3HC4 (zinc finger)"/>
    <property type="match status" value="1"/>
</dbReference>
<keyword evidence="6" id="KW-0833">Ubl conjugation pathway</keyword>
<dbReference type="Proteomes" id="UP001157974">
    <property type="component" value="Unassembled WGS sequence"/>
</dbReference>
<feature type="transmembrane region" description="Helical" evidence="8">
    <location>
        <begin position="222"/>
        <end position="244"/>
    </location>
</feature>
<evidence type="ECO:0000313" key="11">
    <source>
        <dbReference type="Proteomes" id="UP001157974"/>
    </source>
</evidence>
<feature type="transmembrane region" description="Helical" evidence="8">
    <location>
        <begin position="290"/>
        <end position="309"/>
    </location>
</feature>
<keyword evidence="5" id="KW-0863">Zinc-finger</keyword>
<keyword evidence="2" id="KW-0808">Transferase</keyword>
<sequence length="330" mass="36655">MSVEAEVAVEGSFSCPICIADYGANEKWCSPEACSHKLCQECAEQYFDAAIKNRDLPLRCVIPDCGCTYERQQVEHVLGKDDLSKYEAILLLNYLESDPNVRFCPVADCPFAVIGTPDDPVIECGVCGGSFCFTCRNSWAEGHKCVLFEGVDSVKACPNCNIPIQKLQDNSCNKMVCPQCKCAFCWLCRKEVNEIDHFWTPSGCTYYGKSTQGKRRRCVYTVIYLVGSPVFIGFVAVMLVPVVVIQIPYSAVQRAHEKGKSRLHLIGNGVAGAMISPFAAAAAVAVFVPYALGVVYIYVPASFFSRHILRRFRRRKGRTDTERIKDCTKV</sequence>
<dbReference type="Pfam" id="PF22191">
    <property type="entry name" value="IBR_1"/>
    <property type="match status" value="1"/>
</dbReference>
<accession>A0AAV8UQY4</accession>
<dbReference type="SUPFAM" id="SSF57850">
    <property type="entry name" value="RING/U-box"/>
    <property type="match status" value="3"/>
</dbReference>
<dbReference type="PANTHER" id="PTHR22770">
    <property type="entry name" value="UBIQUITIN CONJUGATING ENZYME 7 INTERACTING PROTEIN-RELATED"/>
    <property type="match status" value="1"/>
</dbReference>
<dbReference type="EMBL" id="JAMWBK010000005">
    <property type="protein sequence ID" value="KAJ8904985.1"/>
    <property type="molecule type" value="Genomic_DNA"/>
</dbReference>
<evidence type="ECO:0000256" key="4">
    <source>
        <dbReference type="ARBA" id="ARBA00022737"/>
    </source>
</evidence>
<keyword evidence="3" id="KW-0479">Metal-binding</keyword>
<proteinExistence type="predicted"/>
<keyword evidence="11" id="KW-1185">Reference proteome</keyword>
<evidence type="ECO:0000256" key="1">
    <source>
        <dbReference type="ARBA" id="ARBA00004906"/>
    </source>
</evidence>
<gene>
    <name evidence="10" type="ORF">NDN08_001497</name>
</gene>
<evidence type="ECO:0000256" key="5">
    <source>
        <dbReference type="ARBA" id="ARBA00022771"/>
    </source>
</evidence>
<evidence type="ECO:0000256" key="8">
    <source>
        <dbReference type="SAM" id="Phobius"/>
    </source>
</evidence>
<keyword evidence="8" id="KW-0472">Membrane</keyword>
<evidence type="ECO:0000256" key="6">
    <source>
        <dbReference type="ARBA" id="ARBA00022786"/>
    </source>
</evidence>
<dbReference type="InterPro" id="IPR044066">
    <property type="entry name" value="TRIAD_supradom"/>
</dbReference>
<comment type="caution">
    <text evidence="10">The sequence shown here is derived from an EMBL/GenBank/DDBJ whole genome shotgun (WGS) entry which is preliminary data.</text>
</comment>
<dbReference type="GO" id="GO:0043161">
    <property type="term" value="P:proteasome-mediated ubiquitin-dependent protein catabolic process"/>
    <property type="evidence" value="ECO:0007669"/>
    <property type="project" value="TreeGrafter"/>
</dbReference>
<evidence type="ECO:0000313" key="10">
    <source>
        <dbReference type="EMBL" id="KAJ8904985.1"/>
    </source>
</evidence>
<dbReference type="SMART" id="SM00647">
    <property type="entry name" value="IBR"/>
    <property type="match status" value="1"/>
</dbReference>
<dbReference type="AlphaFoldDB" id="A0AAV8UQY4"/>
<feature type="domain" description="RING-type" evidence="9">
    <location>
        <begin position="11"/>
        <end position="208"/>
    </location>
</feature>
<dbReference type="GO" id="GO:0000151">
    <property type="term" value="C:ubiquitin ligase complex"/>
    <property type="evidence" value="ECO:0007669"/>
    <property type="project" value="TreeGrafter"/>
</dbReference>
<evidence type="ECO:0000256" key="7">
    <source>
        <dbReference type="ARBA" id="ARBA00022833"/>
    </source>
</evidence>
<evidence type="ECO:0000256" key="2">
    <source>
        <dbReference type="ARBA" id="ARBA00022679"/>
    </source>
</evidence>
<dbReference type="PROSITE" id="PS00518">
    <property type="entry name" value="ZF_RING_1"/>
    <property type="match status" value="1"/>
</dbReference>
<dbReference type="PANTHER" id="PTHR22770:SF13">
    <property type="entry name" value="RING-TYPE DOMAIN-CONTAINING PROTEIN"/>
    <property type="match status" value="1"/>
</dbReference>
<keyword evidence="4" id="KW-0677">Repeat</keyword>
<protein>
    <recommendedName>
        <fullName evidence="9">RING-type domain-containing protein</fullName>
    </recommendedName>
</protein>
<reference evidence="10 11" key="1">
    <citation type="journal article" date="2023" name="Nat. Commun.">
        <title>Origin of minicircular mitochondrial genomes in red algae.</title>
        <authorList>
            <person name="Lee Y."/>
            <person name="Cho C.H."/>
            <person name="Lee Y.M."/>
            <person name="Park S.I."/>
            <person name="Yang J.H."/>
            <person name="West J.A."/>
            <person name="Bhattacharya D."/>
            <person name="Yoon H.S."/>
        </authorList>
    </citation>
    <scope>NUCLEOTIDE SEQUENCE [LARGE SCALE GENOMIC DNA]</scope>
    <source>
        <strain evidence="10 11">CCMP1338</strain>
        <tissue evidence="10">Whole cell</tissue>
    </source>
</reference>
<dbReference type="Gene3D" id="1.20.120.1750">
    <property type="match status" value="1"/>
</dbReference>
<dbReference type="PROSITE" id="PS51873">
    <property type="entry name" value="TRIAD"/>
    <property type="match status" value="1"/>
</dbReference>
<dbReference type="GO" id="GO:0043130">
    <property type="term" value="F:ubiquitin binding"/>
    <property type="evidence" value="ECO:0007669"/>
    <property type="project" value="TreeGrafter"/>
</dbReference>
<dbReference type="GO" id="GO:0097039">
    <property type="term" value="P:protein linear polyubiquitination"/>
    <property type="evidence" value="ECO:0007669"/>
    <property type="project" value="TreeGrafter"/>
</dbReference>
<feature type="transmembrane region" description="Helical" evidence="8">
    <location>
        <begin position="265"/>
        <end position="284"/>
    </location>
</feature>
<dbReference type="InterPro" id="IPR017907">
    <property type="entry name" value="Znf_RING_CS"/>
</dbReference>
<keyword evidence="7" id="KW-0862">Zinc</keyword>
<evidence type="ECO:0000259" key="9">
    <source>
        <dbReference type="PROSITE" id="PS51873"/>
    </source>
</evidence>
<dbReference type="GO" id="GO:0008270">
    <property type="term" value="F:zinc ion binding"/>
    <property type="evidence" value="ECO:0007669"/>
    <property type="project" value="UniProtKB-KW"/>
</dbReference>
<dbReference type="InterPro" id="IPR013083">
    <property type="entry name" value="Znf_RING/FYVE/PHD"/>
</dbReference>
<evidence type="ECO:0000256" key="3">
    <source>
        <dbReference type="ARBA" id="ARBA00022723"/>
    </source>
</evidence>
<keyword evidence="8" id="KW-0812">Transmembrane</keyword>
<dbReference type="InterPro" id="IPR002867">
    <property type="entry name" value="IBR_dom"/>
</dbReference>
<name>A0AAV8UQY4_9RHOD</name>
<dbReference type="InterPro" id="IPR051628">
    <property type="entry name" value="LUBAC_E3_Ligases"/>
</dbReference>
<keyword evidence="8" id="KW-1133">Transmembrane helix</keyword>
<dbReference type="Pfam" id="PF01485">
    <property type="entry name" value="IBR"/>
    <property type="match status" value="1"/>
</dbReference>